<dbReference type="GO" id="GO:0004601">
    <property type="term" value="F:peroxidase activity"/>
    <property type="evidence" value="ECO:0007669"/>
    <property type="project" value="InterPro"/>
</dbReference>
<dbReference type="InterPro" id="IPR037120">
    <property type="entry name" value="Haem_peroxidase_sf_animal"/>
</dbReference>
<dbReference type="InterPro" id="IPR010255">
    <property type="entry name" value="Haem_peroxidase_sf"/>
</dbReference>
<sequence length="135" mass="15285">MQYPCSSWLPLALSTDWSDKGCPSTPYRSLDGSCNNVRRPYEGAAYSHFTSLVSALQDSREYPFEPDNEDKSSELSQDCDITKRCRARDVQTKEPPFDKKMSEEKGTFSYRVPIVLTRLRCVTSIGGYIGLHKST</sequence>
<gene>
    <name evidence="1" type="ORF">NEZAVI_LOCUS1788</name>
</gene>
<dbReference type="Proteomes" id="UP001152798">
    <property type="component" value="Chromosome 1"/>
</dbReference>
<dbReference type="GO" id="GO:0020037">
    <property type="term" value="F:heme binding"/>
    <property type="evidence" value="ECO:0007669"/>
    <property type="project" value="InterPro"/>
</dbReference>
<protein>
    <submittedName>
        <fullName evidence="1">Uncharacterized protein</fullName>
    </submittedName>
</protein>
<name>A0A9P0EB09_NEZVI</name>
<dbReference type="SUPFAM" id="SSF48113">
    <property type="entry name" value="Heme-dependent peroxidases"/>
    <property type="match status" value="1"/>
</dbReference>
<dbReference type="EMBL" id="OV725077">
    <property type="protein sequence ID" value="CAH1390606.1"/>
    <property type="molecule type" value="Genomic_DNA"/>
</dbReference>
<evidence type="ECO:0000313" key="1">
    <source>
        <dbReference type="EMBL" id="CAH1390606.1"/>
    </source>
</evidence>
<reference evidence="1" key="1">
    <citation type="submission" date="2022-01" db="EMBL/GenBank/DDBJ databases">
        <authorList>
            <person name="King R."/>
        </authorList>
    </citation>
    <scope>NUCLEOTIDE SEQUENCE</scope>
</reference>
<accession>A0A9P0EB09</accession>
<keyword evidence="2" id="KW-1185">Reference proteome</keyword>
<organism evidence="1 2">
    <name type="scientific">Nezara viridula</name>
    <name type="common">Southern green stink bug</name>
    <name type="synonym">Cimex viridulus</name>
    <dbReference type="NCBI Taxonomy" id="85310"/>
    <lineage>
        <taxon>Eukaryota</taxon>
        <taxon>Metazoa</taxon>
        <taxon>Ecdysozoa</taxon>
        <taxon>Arthropoda</taxon>
        <taxon>Hexapoda</taxon>
        <taxon>Insecta</taxon>
        <taxon>Pterygota</taxon>
        <taxon>Neoptera</taxon>
        <taxon>Paraneoptera</taxon>
        <taxon>Hemiptera</taxon>
        <taxon>Heteroptera</taxon>
        <taxon>Panheteroptera</taxon>
        <taxon>Pentatomomorpha</taxon>
        <taxon>Pentatomoidea</taxon>
        <taxon>Pentatomidae</taxon>
        <taxon>Pentatominae</taxon>
        <taxon>Nezara</taxon>
    </lineage>
</organism>
<proteinExistence type="predicted"/>
<evidence type="ECO:0000313" key="2">
    <source>
        <dbReference type="Proteomes" id="UP001152798"/>
    </source>
</evidence>
<dbReference type="AlphaFoldDB" id="A0A9P0EB09"/>
<dbReference type="OrthoDB" id="823504at2759"/>
<dbReference type="InterPro" id="IPR019791">
    <property type="entry name" value="Haem_peroxidase_animal"/>
</dbReference>
<dbReference type="GO" id="GO:0006979">
    <property type="term" value="P:response to oxidative stress"/>
    <property type="evidence" value="ECO:0007669"/>
    <property type="project" value="InterPro"/>
</dbReference>
<dbReference type="PROSITE" id="PS50292">
    <property type="entry name" value="PEROXIDASE_3"/>
    <property type="match status" value="1"/>
</dbReference>
<dbReference type="Gene3D" id="1.10.640.10">
    <property type="entry name" value="Haem peroxidase domain superfamily, animal type"/>
    <property type="match status" value="1"/>
</dbReference>